<accession>A0A3D8RG65</accession>
<keyword evidence="3" id="KW-1185">Reference proteome</keyword>
<dbReference type="STRING" id="1849047.A0A3D8RG65"/>
<evidence type="ECO:0000313" key="2">
    <source>
        <dbReference type="EMBL" id="RDW73032.1"/>
    </source>
</evidence>
<comment type="caution">
    <text evidence="2">The sequence shown here is derived from an EMBL/GenBank/DDBJ whole genome shotgun (WGS) entry which is preliminary data.</text>
</comment>
<evidence type="ECO:0000256" key="1">
    <source>
        <dbReference type="SAM" id="SignalP"/>
    </source>
</evidence>
<dbReference type="EMBL" id="PDLM01000007">
    <property type="protein sequence ID" value="RDW73032.1"/>
    <property type="molecule type" value="Genomic_DNA"/>
</dbReference>
<gene>
    <name evidence="2" type="ORF">BP6252_06939</name>
</gene>
<keyword evidence="1" id="KW-0732">Signal</keyword>
<sequence length="113" mass="11675">MQFSVATTIFALLAVANAVAIEEPGMSAVRRDVLLLERQGVNANRPVPNGACCVAATSLKEDTCTVNGAAGKCVPANVNNCGTALTCIENTRLTCNANVLERGKPTCRLTPGA</sequence>
<dbReference type="AlphaFoldDB" id="A0A3D8RG65"/>
<reference evidence="2 3" key="1">
    <citation type="journal article" date="2018" name="IMA Fungus">
        <title>IMA Genome-F 9: Draft genome sequence of Annulohypoxylon stygium, Aspergillus mulundensis, Berkeleyomyces basicola (syn. Thielaviopsis basicola), Ceratocystis smalleyi, two Cercospora beticola strains, Coleophoma cylindrospora, Fusarium fracticaudum, Phialophora cf. hyalina, and Morchella septimelata.</title>
        <authorList>
            <person name="Wingfield B.D."/>
            <person name="Bills G.F."/>
            <person name="Dong Y."/>
            <person name="Huang W."/>
            <person name="Nel W.J."/>
            <person name="Swalarsk-Parry B.S."/>
            <person name="Vaghefi N."/>
            <person name="Wilken P.M."/>
            <person name="An Z."/>
            <person name="de Beer Z.W."/>
            <person name="De Vos L."/>
            <person name="Chen L."/>
            <person name="Duong T.A."/>
            <person name="Gao Y."/>
            <person name="Hammerbacher A."/>
            <person name="Kikkert J.R."/>
            <person name="Li Y."/>
            <person name="Li H."/>
            <person name="Li K."/>
            <person name="Li Q."/>
            <person name="Liu X."/>
            <person name="Ma X."/>
            <person name="Naidoo K."/>
            <person name="Pethybridge S.J."/>
            <person name="Sun J."/>
            <person name="Steenkamp E.T."/>
            <person name="van der Nest M.A."/>
            <person name="van Wyk S."/>
            <person name="Wingfield M.J."/>
            <person name="Xiong C."/>
            <person name="Yue Q."/>
            <person name="Zhang X."/>
        </authorList>
    </citation>
    <scope>NUCLEOTIDE SEQUENCE [LARGE SCALE GENOMIC DNA]</scope>
    <source>
        <strain evidence="2 3">BP6252</strain>
    </source>
</reference>
<protein>
    <submittedName>
        <fullName evidence="2">Uncharacterized protein</fullName>
    </submittedName>
</protein>
<name>A0A3D8RG65_9HELO</name>
<dbReference type="OrthoDB" id="4153862at2759"/>
<organism evidence="2 3">
    <name type="scientific">Coleophoma cylindrospora</name>
    <dbReference type="NCBI Taxonomy" id="1849047"/>
    <lineage>
        <taxon>Eukaryota</taxon>
        <taxon>Fungi</taxon>
        <taxon>Dikarya</taxon>
        <taxon>Ascomycota</taxon>
        <taxon>Pezizomycotina</taxon>
        <taxon>Leotiomycetes</taxon>
        <taxon>Helotiales</taxon>
        <taxon>Dermateaceae</taxon>
        <taxon>Coleophoma</taxon>
    </lineage>
</organism>
<feature type="signal peptide" evidence="1">
    <location>
        <begin position="1"/>
        <end position="18"/>
    </location>
</feature>
<evidence type="ECO:0000313" key="3">
    <source>
        <dbReference type="Proteomes" id="UP000256645"/>
    </source>
</evidence>
<proteinExistence type="predicted"/>
<feature type="chain" id="PRO_5017728966" evidence="1">
    <location>
        <begin position="19"/>
        <end position="113"/>
    </location>
</feature>
<dbReference type="Proteomes" id="UP000256645">
    <property type="component" value="Unassembled WGS sequence"/>
</dbReference>